<dbReference type="Pfam" id="PF02673">
    <property type="entry name" value="BacA"/>
    <property type="match status" value="1"/>
</dbReference>
<dbReference type="PANTHER" id="PTHR30622:SF4">
    <property type="entry name" value="UNDECAPRENYL-DIPHOSPHATASE"/>
    <property type="match status" value="1"/>
</dbReference>
<dbReference type="RefSeq" id="WP_150023076.1">
    <property type="nucleotide sequence ID" value="NZ_VWOJ01000002.1"/>
</dbReference>
<dbReference type="InterPro" id="IPR003824">
    <property type="entry name" value="UppP"/>
</dbReference>
<comment type="function">
    <text evidence="14">Catalyzes the dephosphorylation of undecaprenyl diphosphate (UPP). Confers resistance to bacitracin.</text>
</comment>
<evidence type="ECO:0000256" key="2">
    <source>
        <dbReference type="ARBA" id="ARBA00010621"/>
    </source>
</evidence>
<dbReference type="EC" id="3.6.1.27" evidence="3 14"/>
<evidence type="ECO:0000256" key="5">
    <source>
        <dbReference type="ARBA" id="ARBA00022475"/>
    </source>
</evidence>
<dbReference type="GO" id="GO:0008360">
    <property type="term" value="P:regulation of cell shape"/>
    <property type="evidence" value="ECO:0007669"/>
    <property type="project" value="UniProtKB-KW"/>
</dbReference>
<comment type="catalytic activity">
    <reaction evidence="13 14">
        <text>di-trans,octa-cis-undecaprenyl diphosphate + H2O = di-trans,octa-cis-undecaprenyl phosphate + phosphate + H(+)</text>
        <dbReference type="Rhea" id="RHEA:28094"/>
        <dbReference type="ChEBI" id="CHEBI:15377"/>
        <dbReference type="ChEBI" id="CHEBI:15378"/>
        <dbReference type="ChEBI" id="CHEBI:43474"/>
        <dbReference type="ChEBI" id="CHEBI:58405"/>
        <dbReference type="ChEBI" id="CHEBI:60392"/>
        <dbReference type="EC" id="3.6.1.27"/>
    </reaction>
</comment>
<keyword evidence="14" id="KW-0573">Peptidoglycan synthesis</keyword>
<feature type="transmembrane region" description="Helical" evidence="14">
    <location>
        <begin position="220"/>
        <end position="239"/>
    </location>
</feature>
<name>A0A5M6ZKR3_9PROT</name>
<dbReference type="PANTHER" id="PTHR30622">
    <property type="entry name" value="UNDECAPRENYL-DIPHOSPHATASE"/>
    <property type="match status" value="1"/>
</dbReference>
<dbReference type="EMBL" id="VWOJ01000002">
    <property type="protein sequence ID" value="KAA5803808.1"/>
    <property type="molecule type" value="Genomic_DNA"/>
</dbReference>
<evidence type="ECO:0000256" key="1">
    <source>
        <dbReference type="ARBA" id="ARBA00004651"/>
    </source>
</evidence>
<dbReference type="GO" id="GO:0009252">
    <property type="term" value="P:peptidoglycan biosynthetic process"/>
    <property type="evidence" value="ECO:0007669"/>
    <property type="project" value="UniProtKB-KW"/>
</dbReference>
<keyword evidence="16" id="KW-1185">Reference proteome</keyword>
<evidence type="ECO:0000256" key="6">
    <source>
        <dbReference type="ARBA" id="ARBA00022692"/>
    </source>
</evidence>
<evidence type="ECO:0000256" key="3">
    <source>
        <dbReference type="ARBA" id="ARBA00012374"/>
    </source>
</evidence>
<evidence type="ECO:0000256" key="8">
    <source>
        <dbReference type="ARBA" id="ARBA00022989"/>
    </source>
</evidence>
<organism evidence="15 16">
    <name type="scientific">Alkalicaulis satelles</name>
    <dbReference type="NCBI Taxonomy" id="2609175"/>
    <lineage>
        <taxon>Bacteria</taxon>
        <taxon>Pseudomonadati</taxon>
        <taxon>Pseudomonadota</taxon>
        <taxon>Alphaproteobacteria</taxon>
        <taxon>Maricaulales</taxon>
        <taxon>Maricaulaceae</taxon>
        <taxon>Alkalicaulis</taxon>
    </lineage>
</organism>
<keyword evidence="14" id="KW-0961">Cell wall biogenesis/degradation</keyword>
<keyword evidence="7 14" id="KW-0378">Hydrolase</keyword>
<reference evidence="15 16" key="1">
    <citation type="submission" date="2019-09" db="EMBL/GenBank/DDBJ databases">
        <authorList>
            <person name="Kevbrin V."/>
            <person name="Grouzdev D.S."/>
        </authorList>
    </citation>
    <scope>NUCLEOTIDE SEQUENCE [LARGE SCALE GENOMIC DNA]</scope>
    <source>
        <strain evidence="15 16">G-192</strain>
    </source>
</reference>
<keyword evidence="14" id="KW-0133">Cell shape</keyword>
<evidence type="ECO:0000256" key="10">
    <source>
        <dbReference type="ARBA" id="ARBA00023251"/>
    </source>
</evidence>
<dbReference type="HAMAP" id="MF_01006">
    <property type="entry name" value="Undec_diphosphatase"/>
    <property type="match status" value="1"/>
</dbReference>
<dbReference type="GO" id="GO:0005886">
    <property type="term" value="C:plasma membrane"/>
    <property type="evidence" value="ECO:0007669"/>
    <property type="project" value="UniProtKB-SubCell"/>
</dbReference>
<feature type="transmembrane region" description="Helical" evidence="14">
    <location>
        <begin position="144"/>
        <end position="164"/>
    </location>
</feature>
<comment type="miscellaneous">
    <text evidence="14">Bacitracin is thought to be involved in the inhibition of peptidoglycan synthesis by sequestering undecaprenyl diphosphate, thereby reducing the pool of lipid carrier available.</text>
</comment>
<evidence type="ECO:0000313" key="16">
    <source>
        <dbReference type="Proteomes" id="UP000325122"/>
    </source>
</evidence>
<comment type="caution">
    <text evidence="15">The sequence shown here is derived from an EMBL/GenBank/DDBJ whole genome shotgun (WGS) entry which is preliminary data.</text>
</comment>
<dbReference type="GO" id="GO:0071555">
    <property type="term" value="P:cell wall organization"/>
    <property type="evidence" value="ECO:0007669"/>
    <property type="project" value="UniProtKB-KW"/>
</dbReference>
<evidence type="ECO:0000256" key="4">
    <source>
        <dbReference type="ARBA" id="ARBA00021581"/>
    </source>
</evidence>
<dbReference type="GO" id="GO:0046677">
    <property type="term" value="P:response to antibiotic"/>
    <property type="evidence" value="ECO:0007669"/>
    <property type="project" value="UniProtKB-UniRule"/>
</dbReference>
<evidence type="ECO:0000256" key="11">
    <source>
        <dbReference type="ARBA" id="ARBA00032707"/>
    </source>
</evidence>
<keyword evidence="9 14" id="KW-0472">Membrane</keyword>
<evidence type="ECO:0000256" key="14">
    <source>
        <dbReference type="HAMAP-Rule" id="MF_01006"/>
    </source>
</evidence>
<feature type="transmembrane region" description="Helical" evidence="14">
    <location>
        <begin position="245"/>
        <end position="265"/>
    </location>
</feature>
<comment type="subcellular location">
    <subcellularLocation>
        <location evidence="1 14">Cell membrane</location>
        <topology evidence="1 14">Multi-pass membrane protein</topology>
    </subcellularLocation>
</comment>
<keyword evidence="10 14" id="KW-0046">Antibiotic resistance</keyword>
<sequence>MTVFTLILLAVVQGLTEFLPVSSSGHLILAPEAAGFDDQGVLIDLMAHVGSLAAVLIYFRRDVGAVATGKFALLRGQITPGGRLALLIAAATPPVLIFGGILYFAGLAEAMRSPELIAWMMIAFAVPLWAADHFGRRIVTTETLGFRSAVLIGLAQALALVPGASRSGVTMTAARAVGMERPEAARFSMLMSVPVIAAFGLVAVIELARGADTGASLMDGLIIAVLSFAAAYAAIAFLMRFVAKIGFLPFVIYRFALGAAILIWLV</sequence>
<evidence type="ECO:0000256" key="13">
    <source>
        <dbReference type="ARBA" id="ARBA00047594"/>
    </source>
</evidence>
<proteinExistence type="inferred from homology"/>
<evidence type="ECO:0000256" key="7">
    <source>
        <dbReference type="ARBA" id="ARBA00022801"/>
    </source>
</evidence>
<evidence type="ECO:0000256" key="9">
    <source>
        <dbReference type="ARBA" id="ARBA00023136"/>
    </source>
</evidence>
<accession>A0A5M6ZKR3</accession>
<feature type="transmembrane region" description="Helical" evidence="14">
    <location>
        <begin position="184"/>
        <end position="208"/>
    </location>
</feature>
<protein>
    <recommendedName>
        <fullName evidence="4 14">Undecaprenyl-diphosphatase</fullName>
        <ecNumber evidence="3 14">3.6.1.27</ecNumber>
    </recommendedName>
    <alternativeName>
        <fullName evidence="12 14">Bacitracin resistance protein</fullName>
    </alternativeName>
    <alternativeName>
        <fullName evidence="11 14">Undecaprenyl pyrophosphate phosphatase</fullName>
    </alternativeName>
</protein>
<dbReference type="Proteomes" id="UP000325122">
    <property type="component" value="Unassembled WGS sequence"/>
</dbReference>
<keyword evidence="8 14" id="KW-1133">Transmembrane helix</keyword>
<feature type="transmembrane region" description="Helical" evidence="14">
    <location>
        <begin position="84"/>
        <end position="104"/>
    </location>
</feature>
<dbReference type="AlphaFoldDB" id="A0A5M6ZKR3"/>
<feature type="transmembrane region" description="Helical" evidence="14">
    <location>
        <begin position="116"/>
        <end position="132"/>
    </location>
</feature>
<gene>
    <name evidence="14" type="primary">uppP</name>
    <name evidence="15" type="ORF">F1654_08390</name>
</gene>
<keyword evidence="6 14" id="KW-0812">Transmembrane</keyword>
<dbReference type="GO" id="GO:0050380">
    <property type="term" value="F:undecaprenyl-diphosphatase activity"/>
    <property type="evidence" value="ECO:0007669"/>
    <property type="project" value="UniProtKB-UniRule"/>
</dbReference>
<evidence type="ECO:0000256" key="12">
    <source>
        <dbReference type="ARBA" id="ARBA00032932"/>
    </source>
</evidence>
<evidence type="ECO:0000313" key="15">
    <source>
        <dbReference type="EMBL" id="KAA5803808.1"/>
    </source>
</evidence>
<keyword evidence="5 14" id="KW-1003">Cell membrane</keyword>
<comment type="similarity">
    <text evidence="2 14">Belongs to the UppP family.</text>
</comment>
<feature type="transmembrane region" description="Helical" evidence="14">
    <location>
        <begin position="40"/>
        <end position="59"/>
    </location>
</feature>